<gene>
    <name evidence="10" type="ORF">Adt_15646</name>
</gene>
<dbReference type="Proteomes" id="UP001604336">
    <property type="component" value="Unassembled WGS sequence"/>
</dbReference>
<dbReference type="PANTHER" id="PTHR10778">
    <property type="entry name" value="SOLUTE CARRIER FAMILY 35 MEMBER B"/>
    <property type="match status" value="1"/>
</dbReference>
<keyword evidence="5 9" id="KW-0812">Transmembrane</keyword>
<keyword evidence="7 9" id="KW-1133">Transmembrane helix</keyword>
<dbReference type="Pfam" id="PF08449">
    <property type="entry name" value="UAA"/>
    <property type="match status" value="1"/>
</dbReference>
<comment type="subcellular location">
    <subcellularLocation>
        <location evidence="1">Endoplasmic reticulum membrane</location>
        <topology evidence="1">Multi-pass membrane protein</topology>
    </subcellularLocation>
</comment>
<dbReference type="GO" id="GO:0015297">
    <property type="term" value="F:antiporter activity"/>
    <property type="evidence" value="ECO:0007669"/>
    <property type="project" value="UniProtKB-KW"/>
</dbReference>
<feature type="transmembrane region" description="Helical" evidence="9">
    <location>
        <begin position="202"/>
        <end position="225"/>
    </location>
</feature>
<name>A0ABD1U315_9LAMI</name>
<feature type="transmembrane region" description="Helical" evidence="9">
    <location>
        <begin position="135"/>
        <end position="153"/>
    </location>
</feature>
<feature type="transmembrane region" description="Helical" evidence="9">
    <location>
        <begin position="50"/>
        <end position="69"/>
    </location>
</feature>
<evidence type="ECO:0000256" key="3">
    <source>
        <dbReference type="ARBA" id="ARBA00022448"/>
    </source>
</evidence>
<keyword evidence="3" id="KW-0813">Transport</keyword>
<evidence type="ECO:0000256" key="1">
    <source>
        <dbReference type="ARBA" id="ARBA00004477"/>
    </source>
</evidence>
<dbReference type="PANTHER" id="PTHR10778:SF10">
    <property type="entry name" value="SOLUTE CARRIER FAMILY 35 MEMBER B1"/>
    <property type="match status" value="1"/>
</dbReference>
<evidence type="ECO:0000256" key="2">
    <source>
        <dbReference type="ARBA" id="ARBA00008349"/>
    </source>
</evidence>
<organism evidence="10 11">
    <name type="scientific">Abeliophyllum distichum</name>
    <dbReference type="NCBI Taxonomy" id="126358"/>
    <lineage>
        <taxon>Eukaryota</taxon>
        <taxon>Viridiplantae</taxon>
        <taxon>Streptophyta</taxon>
        <taxon>Embryophyta</taxon>
        <taxon>Tracheophyta</taxon>
        <taxon>Spermatophyta</taxon>
        <taxon>Magnoliopsida</taxon>
        <taxon>eudicotyledons</taxon>
        <taxon>Gunneridae</taxon>
        <taxon>Pentapetalae</taxon>
        <taxon>asterids</taxon>
        <taxon>lamiids</taxon>
        <taxon>Lamiales</taxon>
        <taxon>Oleaceae</taxon>
        <taxon>Forsythieae</taxon>
        <taxon>Abeliophyllum</taxon>
    </lineage>
</organism>
<comment type="similarity">
    <text evidence="2">Belongs to the nucleotide-sugar transporter family. UDP-galactose:UMP antiporter (TC 2.A.7.11) subfamily.</text>
</comment>
<evidence type="ECO:0000256" key="9">
    <source>
        <dbReference type="SAM" id="Phobius"/>
    </source>
</evidence>
<dbReference type="InterPro" id="IPR013657">
    <property type="entry name" value="SCL35B1-4/HUT1"/>
</dbReference>
<reference evidence="11" key="1">
    <citation type="submission" date="2024-07" db="EMBL/GenBank/DDBJ databases">
        <title>Two chromosome-level genome assemblies of Korean endemic species Abeliophyllum distichum and Forsythia ovata (Oleaceae).</title>
        <authorList>
            <person name="Jang H."/>
        </authorList>
    </citation>
    <scope>NUCLEOTIDE SEQUENCE [LARGE SCALE GENOMIC DNA]</scope>
</reference>
<evidence type="ECO:0000256" key="7">
    <source>
        <dbReference type="ARBA" id="ARBA00022989"/>
    </source>
</evidence>
<keyword evidence="4" id="KW-0050">Antiport</keyword>
<evidence type="ECO:0000313" key="10">
    <source>
        <dbReference type="EMBL" id="KAL2519399.1"/>
    </source>
</evidence>
<keyword evidence="6" id="KW-0256">Endoplasmic reticulum</keyword>
<accession>A0ABD1U315</accession>
<proteinExistence type="inferred from homology"/>
<evidence type="ECO:0000256" key="8">
    <source>
        <dbReference type="ARBA" id="ARBA00023136"/>
    </source>
</evidence>
<keyword evidence="11" id="KW-1185">Reference proteome</keyword>
<feature type="transmembrane region" description="Helical" evidence="9">
    <location>
        <begin position="246"/>
        <end position="264"/>
    </location>
</feature>
<sequence>MESHGAGLRRVLLLSVCVAGIWSAYIYQGVLQETVSTKRFGPDKKRFEHLAFLNLAQNVFCLIWSFIMIKLWSNGGDGAPWWSYWSAGITNTIGPAMGIEALKYISYPAQVLAKSSKMIPVMLMGALVYGIRYTFPEYLCTLLVAGGVSMFALSKTSSKTISKLAHPNAPLGYGLCFLNLAFDGFTNATQDSITARYPKTTAWNIMLGMNLWGTIYNMIFMFGWPNASGFEAIQFCKQHPEAAWDIFLYCLCGAVGQNFIFLTISRFGSLTNTTITTTRKFVSIVVSSLLSGNPLSSKQWGSVVMVFSGLSYQIYLKWRKLQRMQRKKKPMGGKWVHWLVDLSAWLIKVRLIMGSVSSRDEYELSSLNDIPIPNDIIDEFGGSTDPIDLDDVQEDVETHTTTGSTLNEKLLNKKLGAGCILSLC</sequence>
<dbReference type="EMBL" id="JBFOLK010000004">
    <property type="protein sequence ID" value="KAL2519399.1"/>
    <property type="molecule type" value="Genomic_DNA"/>
</dbReference>
<feature type="transmembrane region" description="Helical" evidence="9">
    <location>
        <begin position="12"/>
        <end position="30"/>
    </location>
</feature>
<protein>
    <submittedName>
        <fullName evidence="10">UDP-galactose/UDP-glucose transporter 3</fullName>
    </submittedName>
</protein>
<dbReference type="GO" id="GO:0005789">
    <property type="term" value="C:endoplasmic reticulum membrane"/>
    <property type="evidence" value="ECO:0007669"/>
    <property type="project" value="UniProtKB-SubCell"/>
</dbReference>
<dbReference type="AlphaFoldDB" id="A0ABD1U315"/>
<keyword evidence="8 9" id="KW-0472">Membrane</keyword>
<evidence type="ECO:0000256" key="5">
    <source>
        <dbReference type="ARBA" id="ARBA00022692"/>
    </source>
</evidence>
<evidence type="ECO:0000256" key="6">
    <source>
        <dbReference type="ARBA" id="ARBA00022824"/>
    </source>
</evidence>
<evidence type="ECO:0000313" key="11">
    <source>
        <dbReference type="Proteomes" id="UP001604336"/>
    </source>
</evidence>
<evidence type="ECO:0000256" key="4">
    <source>
        <dbReference type="ARBA" id="ARBA00022449"/>
    </source>
</evidence>
<comment type="caution">
    <text evidence="10">The sequence shown here is derived from an EMBL/GenBank/DDBJ whole genome shotgun (WGS) entry which is preliminary data.</text>
</comment>